<dbReference type="EC" id="3.2.2.23" evidence="15"/>
<feature type="domain" description="FPG-type" evidence="16">
    <location>
        <begin position="240"/>
        <end position="274"/>
    </location>
</feature>
<keyword evidence="10 15" id="KW-0234">DNA repair</keyword>
<dbReference type="InterPro" id="IPR015887">
    <property type="entry name" value="DNA_glyclase_Znf_dom_DNA_BS"/>
</dbReference>
<dbReference type="InterPro" id="IPR020629">
    <property type="entry name" value="FPG_Glyclase"/>
</dbReference>
<feature type="active site" description="Schiff-base intermediate with DNA" evidence="15">
    <location>
        <position position="2"/>
    </location>
</feature>
<keyword evidence="11 15" id="KW-0456">Lyase</keyword>
<evidence type="ECO:0000256" key="11">
    <source>
        <dbReference type="ARBA" id="ARBA00023239"/>
    </source>
</evidence>
<protein>
    <recommendedName>
        <fullName evidence="15">Formamidopyrimidine-DNA glycosylase</fullName>
        <shortName evidence="15">Fapy-DNA glycosylase</shortName>
        <ecNumber evidence="15">3.2.2.23</ecNumber>
    </recommendedName>
    <alternativeName>
        <fullName evidence="15">DNA-(apurinic or apyrimidinic site) lyase MutM</fullName>
        <shortName evidence="15">AP lyase MutM</shortName>
        <ecNumber evidence="15">4.2.99.18</ecNumber>
    </alternativeName>
</protein>
<dbReference type="SUPFAM" id="SSF81624">
    <property type="entry name" value="N-terminal domain of MutM-like DNA repair proteins"/>
    <property type="match status" value="1"/>
</dbReference>
<name>A0A1W6K593_9GAMM</name>
<accession>A0A1W6K593</accession>
<dbReference type="CDD" id="cd08966">
    <property type="entry name" value="EcFpg-like_N"/>
    <property type="match status" value="1"/>
</dbReference>
<evidence type="ECO:0000256" key="5">
    <source>
        <dbReference type="ARBA" id="ARBA00022763"/>
    </source>
</evidence>
<dbReference type="InterPro" id="IPR000214">
    <property type="entry name" value="Znf_DNA_glyclase/AP_lyase"/>
</dbReference>
<keyword evidence="12 15" id="KW-0511">Multifunctional enzyme</keyword>
<dbReference type="EMBL" id="CP020931">
    <property type="protein sequence ID" value="ARM82540.1"/>
    <property type="molecule type" value="Genomic_DNA"/>
</dbReference>
<evidence type="ECO:0000313" key="19">
    <source>
        <dbReference type="Proteomes" id="UP000193100"/>
    </source>
</evidence>
<evidence type="ECO:0000256" key="13">
    <source>
        <dbReference type="ARBA" id="ARBA00023295"/>
    </source>
</evidence>
<feature type="active site" description="Proton donor" evidence="15">
    <location>
        <position position="3"/>
    </location>
</feature>
<gene>
    <name evidence="15 18" type="primary">mutM</name>
    <name evidence="15" type="synonym">fpg</name>
    <name evidence="18" type="ORF">MARSALSMR5_00439</name>
</gene>
<dbReference type="PANTHER" id="PTHR22993:SF9">
    <property type="entry name" value="FORMAMIDOPYRIMIDINE-DNA GLYCOSYLASE"/>
    <property type="match status" value="1"/>
</dbReference>
<evidence type="ECO:0000256" key="2">
    <source>
        <dbReference type="ARBA" id="ARBA00009409"/>
    </source>
</evidence>
<comment type="catalytic activity">
    <reaction evidence="1 15">
        <text>Hydrolysis of DNA containing ring-opened 7-methylguanine residues, releasing 2,6-diamino-4-hydroxy-5-(N-methyl)formamidopyrimidine.</text>
        <dbReference type="EC" id="3.2.2.23"/>
    </reaction>
</comment>
<dbReference type="FunFam" id="3.20.190.10:FF:000001">
    <property type="entry name" value="Formamidopyrimidine-DNA glycosylase"/>
    <property type="match status" value="1"/>
</dbReference>
<dbReference type="SMART" id="SM00898">
    <property type="entry name" value="Fapy_DNA_glyco"/>
    <property type="match status" value="1"/>
</dbReference>
<comment type="similarity">
    <text evidence="2 15">Belongs to the FPG family.</text>
</comment>
<dbReference type="InterPro" id="IPR010979">
    <property type="entry name" value="Ribosomal_uS13-like_H2TH"/>
</dbReference>
<dbReference type="Gene3D" id="1.10.8.50">
    <property type="match status" value="1"/>
</dbReference>
<evidence type="ECO:0000256" key="6">
    <source>
        <dbReference type="ARBA" id="ARBA00022771"/>
    </source>
</evidence>
<feature type="binding site" evidence="15">
    <location>
        <position position="95"/>
    </location>
    <ligand>
        <name>DNA</name>
        <dbReference type="ChEBI" id="CHEBI:16991"/>
    </ligand>
</feature>
<dbReference type="RefSeq" id="WP_085678550.1">
    <property type="nucleotide sequence ID" value="NZ_CP020931.1"/>
</dbReference>
<dbReference type="GO" id="GO:0034039">
    <property type="term" value="F:8-oxo-7,8-dihydroguanine DNA N-glycosylase activity"/>
    <property type="evidence" value="ECO:0007669"/>
    <property type="project" value="TreeGrafter"/>
</dbReference>
<dbReference type="EC" id="4.2.99.18" evidence="15"/>
<dbReference type="InterPro" id="IPR015886">
    <property type="entry name" value="H2TH_FPG"/>
</dbReference>
<dbReference type="STRING" id="1420917.AU15_06050"/>
<comment type="cofactor">
    <cofactor evidence="15">
        <name>Zn(2+)</name>
        <dbReference type="ChEBI" id="CHEBI:29105"/>
    </cofactor>
    <text evidence="15">Binds 1 zinc ion per subunit.</text>
</comment>
<dbReference type="PANTHER" id="PTHR22993">
    <property type="entry name" value="FORMAMIDOPYRIMIDINE-DNA GLYCOSYLASE"/>
    <property type="match status" value="1"/>
</dbReference>
<dbReference type="GeneID" id="77254436"/>
<keyword evidence="5 15" id="KW-0227">DNA damage</keyword>
<dbReference type="Pfam" id="PF06827">
    <property type="entry name" value="zf-FPG_IleRS"/>
    <property type="match status" value="1"/>
</dbReference>
<comment type="function">
    <text evidence="15">Involved in base excision repair of DNA damaged by oxidation or by mutagenic agents. Acts as DNA glycosylase that recognizes and removes damaged bases. Has a preference for oxidized purines, such as 7,8-dihydro-8-oxoguanine (8-oxoG). Has AP (apurinic/apyrimidinic) lyase activity and introduces nicks in the DNA strand. Cleaves the DNA backbone by beta-delta elimination to generate a single-strand break at the site of the removed base with both 3'- and 5'-phosphates.</text>
</comment>
<dbReference type="PROSITE" id="PS01242">
    <property type="entry name" value="ZF_FPG_1"/>
    <property type="match status" value="1"/>
</dbReference>
<keyword evidence="7 15" id="KW-0378">Hydrolase</keyword>
<dbReference type="Pfam" id="PF06831">
    <property type="entry name" value="H2TH"/>
    <property type="match status" value="1"/>
</dbReference>
<keyword evidence="6 15" id="KW-0863">Zinc-finger</keyword>
<comment type="subunit">
    <text evidence="3 15">Monomer.</text>
</comment>
<sequence>MPELPEVETTRRGIAPYCENRTITQVTVRDGRLRWPVPGNLAELIEGSVIHTVDRRAKYLLIGVSSATVAGTLIVHLGMSGSLRVITDQSEPLLHDHVELTLDNGIRLRFNDPRRFGCWLWSETPDQHPLIASLGPEPLAPDFNGRLLYRLSRGKKTPVKSFIMDNHVVVGVGNIYANEALFKAGIHPRRAAGRISLDRYNRLVEAIRETLSAAILMGGTTLRDFVNSDGKPGYFAQSLLVYGRNGESCRECGHPLKEIRMNQRSTVYCGKCQR</sequence>
<evidence type="ECO:0000256" key="1">
    <source>
        <dbReference type="ARBA" id="ARBA00001668"/>
    </source>
</evidence>
<dbReference type="SUPFAM" id="SSF57716">
    <property type="entry name" value="Glucocorticoid receptor-like (DNA-binding domain)"/>
    <property type="match status" value="1"/>
</dbReference>
<keyword evidence="9 15" id="KW-0238">DNA-binding</keyword>
<dbReference type="Proteomes" id="UP000193100">
    <property type="component" value="Chromosome"/>
</dbReference>
<proteinExistence type="inferred from homology"/>
<dbReference type="NCBIfam" id="TIGR00577">
    <property type="entry name" value="fpg"/>
    <property type="match status" value="1"/>
</dbReference>
<dbReference type="GO" id="GO:0003684">
    <property type="term" value="F:damaged DNA binding"/>
    <property type="evidence" value="ECO:0007669"/>
    <property type="project" value="InterPro"/>
</dbReference>
<feature type="binding site" evidence="15">
    <location>
        <position position="155"/>
    </location>
    <ligand>
        <name>DNA</name>
        <dbReference type="ChEBI" id="CHEBI:16991"/>
    </ligand>
</feature>
<dbReference type="FunFam" id="1.10.8.50:FF:000003">
    <property type="entry name" value="Formamidopyrimidine-DNA glycosylase"/>
    <property type="match status" value="1"/>
</dbReference>
<evidence type="ECO:0000256" key="8">
    <source>
        <dbReference type="ARBA" id="ARBA00022833"/>
    </source>
</evidence>
<dbReference type="NCBIfam" id="NF002211">
    <property type="entry name" value="PRK01103.1"/>
    <property type="match status" value="1"/>
</dbReference>
<dbReference type="PROSITE" id="PS51068">
    <property type="entry name" value="FPG_CAT"/>
    <property type="match status" value="1"/>
</dbReference>
<dbReference type="GO" id="GO:0006284">
    <property type="term" value="P:base-excision repair"/>
    <property type="evidence" value="ECO:0007669"/>
    <property type="project" value="InterPro"/>
</dbReference>
<feature type="active site" description="Proton donor; for beta-elimination activity" evidence="15">
    <location>
        <position position="58"/>
    </location>
</feature>
<evidence type="ECO:0000256" key="9">
    <source>
        <dbReference type="ARBA" id="ARBA00023125"/>
    </source>
</evidence>
<dbReference type="PROSITE" id="PS51066">
    <property type="entry name" value="ZF_FPG_2"/>
    <property type="match status" value="1"/>
</dbReference>
<dbReference type="HAMAP" id="MF_00103">
    <property type="entry name" value="Fapy_DNA_glycosyl"/>
    <property type="match status" value="1"/>
</dbReference>
<evidence type="ECO:0000256" key="12">
    <source>
        <dbReference type="ARBA" id="ARBA00023268"/>
    </source>
</evidence>
<keyword evidence="13 15" id="KW-0326">Glycosidase</keyword>
<evidence type="ECO:0000256" key="3">
    <source>
        <dbReference type="ARBA" id="ARBA00011245"/>
    </source>
</evidence>
<dbReference type="GO" id="GO:0008270">
    <property type="term" value="F:zinc ion binding"/>
    <property type="evidence" value="ECO:0007669"/>
    <property type="project" value="UniProtKB-UniRule"/>
</dbReference>
<feature type="binding site" evidence="15">
    <location>
        <position position="114"/>
    </location>
    <ligand>
        <name>DNA</name>
        <dbReference type="ChEBI" id="CHEBI:16991"/>
    </ligand>
</feature>
<dbReference type="SUPFAM" id="SSF46946">
    <property type="entry name" value="S13-like H2TH domain"/>
    <property type="match status" value="1"/>
</dbReference>
<dbReference type="SMART" id="SM01232">
    <property type="entry name" value="H2TH"/>
    <property type="match status" value="1"/>
</dbReference>
<dbReference type="Gene3D" id="3.20.190.10">
    <property type="entry name" value="MutM-like, N-terminal"/>
    <property type="match status" value="1"/>
</dbReference>
<evidence type="ECO:0000256" key="15">
    <source>
        <dbReference type="HAMAP-Rule" id="MF_00103"/>
    </source>
</evidence>
<evidence type="ECO:0000259" key="17">
    <source>
        <dbReference type="PROSITE" id="PS51068"/>
    </source>
</evidence>
<feature type="domain" description="Formamidopyrimidine-DNA glycosylase catalytic" evidence="17">
    <location>
        <begin position="2"/>
        <end position="117"/>
    </location>
</feature>
<evidence type="ECO:0000256" key="7">
    <source>
        <dbReference type="ARBA" id="ARBA00022801"/>
    </source>
</evidence>
<reference evidence="18 19" key="1">
    <citation type="submission" date="2017-04" db="EMBL/GenBank/DDBJ databases">
        <title>Genome Sequence of Marinobacter salarius strain SMR5 Isolated from a culture of the Diatom Skeletonema marinoi.</title>
        <authorList>
            <person name="Topel M."/>
            <person name="Pinder M.I.M."/>
            <person name="Johansson O.N."/>
            <person name="Kourtchenko O."/>
            <person name="Godhe A."/>
            <person name="Clarke A.K."/>
        </authorList>
    </citation>
    <scope>NUCLEOTIDE SEQUENCE [LARGE SCALE GENOMIC DNA]</scope>
    <source>
        <strain evidence="18 19">SMR5</strain>
    </source>
</reference>
<comment type="catalytic activity">
    <reaction evidence="14 15">
        <text>2'-deoxyribonucleotide-(2'-deoxyribose 5'-phosphate)-2'-deoxyribonucleotide-DNA = a 3'-end 2'-deoxyribonucleotide-(2,3-dehydro-2,3-deoxyribose 5'-phosphate)-DNA + a 5'-end 5'-phospho-2'-deoxyribonucleoside-DNA + H(+)</text>
        <dbReference type="Rhea" id="RHEA:66592"/>
        <dbReference type="Rhea" id="RHEA-COMP:13180"/>
        <dbReference type="Rhea" id="RHEA-COMP:16897"/>
        <dbReference type="Rhea" id="RHEA-COMP:17067"/>
        <dbReference type="ChEBI" id="CHEBI:15378"/>
        <dbReference type="ChEBI" id="CHEBI:136412"/>
        <dbReference type="ChEBI" id="CHEBI:157695"/>
        <dbReference type="ChEBI" id="CHEBI:167181"/>
        <dbReference type="EC" id="4.2.99.18"/>
    </reaction>
</comment>
<keyword evidence="8 15" id="KW-0862">Zinc</keyword>
<feature type="active site" description="Proton donor; for delta-elimination activity" evidence="15">
    <location>
        <position position="264"/>
    </location>
</feature>
<evidence type="ECO:0000256" key="4">
    <source>
        <dbReference type="ARBA" id="ARBA00022723"/>
    </source>
</evidence>
<organism evidence="18 19">
    <name type="scientific">Marinobacter salarius</name>
    <dbReference type="NCBI Taxonomy" id="1420917"/>
    <lineage>
        <taxon>Bacteria</taxon>
        <taxon>Pseudomonadati</taxon>
        <taxon>Pseudomonadota</taxon>
        <taxon>Gammaproteobacteria</taxon>
        <taxon>Pseudomonadales</taxon>
        <taxon>Marinobacteraceae</taxon>
        <taxon>Marinobacter</taxon>
    </lineage>
</organism>
<dbReference type="InterPro" id="IPR010663">
    <property type="entry name" value="Znf_FPG/IleRS"/>
</dbReference>
<evidence type="ECO:0000256" key="10">
    <source>
        <dbReference type="ARBA" id="ARBA00023204"/>
    </source>
</evidence>
<evidence type="ECO:0000256" key="14">
    <source>
        <dbReference type="ARBA" id="ARBA00044632"/>
    </source>
</evidence>
<dbReference type="Pfam" id="PF01149">
    <property type="entry name" value="Fapy_DNA_glyco"/>
    <property type="match status" value="1"/>
</dbReference>
<evidence type="ECO:0000313" key="18">
    <source>
        <dbReference type="EMBL" id="ARM82540.1"/>
    </source>
</evidence>
<dbReference type="InterPro" id="IPR012319">
    <property type="entry name" value="FPG_cat"/>
</dbReference>
<dbReference type="AlphaFoldDB" id="A0A1W6K593"/>
<dbReference type="InterPro" id="IPR035937">
    <property type="entry name" value="FPG_N"/>
</dbReference>
<evidence type="ECO:0000259" key="16">
    <source>
        <dbReference type="PROSITE" id="PS51066"/>
    </source>
</evidence>
<keyword evidence="4 15" id="KW-0479">Metal-binding</keyword>
<dbReference type="GO" id="GO:0140078">
    <property type="term" value="F:class I DNA-(apurinic or apyrimidinic site) endonuclease activity"/>
    <property type="evidence" value="ECO:0007669"/>
    <property type="project" value="UniProtKB-EC"/>
</dbReference>